<sequence>MPILAAKESEGEEGGWAEPERDGQECNPGPIVVEYYHRRGDRLAPSPNPGLQLKAKETKEGYSKLMETCKFFDRSWEHNCTWNTPVDTGKCQMSAKKNDCGALGGFLPGLRTARLLLVPKSQILLLCDYIFTLFHSINMRGRVFRTEALATGHSLNI</sequence>
<evidence type="ECO:0000313" key="3">
    <source>
        <dbReference type="RefSeq" id="XP_033233206.1"/>
    </source>
</evidence>
<gene>
    <name evidence="3" type="primary">LOC26533523</name>
</gene>
<proteinExistence type="predicted"/>
<name>A0A6I8VQ79_DROPS</name>
<protein>
    <submittedName>
        <fullName evidence="3">Uncharacterized protein isoform X4</fullName>
    </submittedName>
</protein>
<organism evidence="2 3">
    <name type="scientific">Drosophila pseudoobscura pseudoobscura</name>
    <name type="common">Fruit fly</name>
    <dbReference type="NCBI Taxonomy" id="46245"/>
    <lineage>
        <taxon>Eukaryota</taxon>
        <taxon>Metazoa</taxon>
        <taxon>Ecdysozoa</taxon>
        <taxon>Arthropoda</taxon>
        <taxon>Hexapoda</taxon>
        <taxon>Insecta</taxon>
        <taxon>Pterygota</taxon>
        <taxon>Neoptera</taxon>
        <taxon>Endopterygota</taxon>
        <taxon>Diptera</taxon>
        <taxon>Brachycera</taxon>
        <taxon>Muscomorpha</taxon>
        <taxon>Ephydroidea</taxon>
        <taxon>Drosophilidae</taxon>
        <taxon>Drosophila</taxon>
        <taxon>Sophophora</taxon>
    </lineage>
</organism>
<reference evidence="3" key="2">
    <citation type="submission" date="2025-08" db="UniProtKB">
        <authorList>
            <consortium name="RefSeq"/>
        </authorList>
    </citation>
    <scope>IDENTIFICATION</scope>
    <source>
        <strain evidence="3">MV-25-SWS-2005</strain>
        <tissue evidence="3">Whole body</tissue>
    </source>
</reference>
<accession>A0A6I8VQ79</accession>
<dbReference type="RefSeq" id="XP_033233206.1">
    <property type="nucleotide sequence ID" value="XM_033377315.1"/>
</dbReference>
<dbReference type="AlphaFoldDB" id="A0A6I8VQ79"/>
<evidence type="ECO:0000256" key="1">
    <source>
        <dbReference type="SAM" id="MobiDB-lite"/>
    </source>
</evidence>
<keyword evidence="2" id="KW-1185">Reference proteome</keyword>
<reference evidence="2" key="1">
    <citation type="submission" date="2024-06" db="UniProtKB">
        <authorList>
            <consortium name="RefSeq"/>
        </authorList>
    </citation>
    <scope>NUCLEOTIDE SEQUENCE [LARGE SCALE GENOMIC DNA]</scope>
    <source>
        <strain evidence="2">MV2-25</strain>
    </source>
</reference>
<evidence type="ECO:0000313" key="2">
    <source>
        <dbReference type="Proteomes" id="UP000001819"/>
    </source>
</evidence>
<feature type="region of interest" description="Disordered" evidence="1">
    <location>
        <begin position="1"/>
        <end position="25"/>
    </location>
</feature>
<dbReference type="Proteomes" id="UP000001819">
    <property type="component" value="Chromosome 3"/>
</dbReference>